<dbReference type="RefSeq" id="WP_377401459.1">
    <property type="nucleotide sequence ID" value="NZ_JBHUEQ010000023.1"/>
</dbReference>
<gene>
    <name evidence="2" type="ORF">ACFSE1_12215</name>
</gene>
<sequence length="124" mass="12724">MRLAAFRPLILLLSGILGASGVGLAAAASHGEDVRLLGSASTMCLAHAPVLLGLWLAGQRLRTANLAALVLGGGTLLFVGDLLSRHFGHGSLFPMAAPTGGVAMMAGWLLLAIGSMFPERPMHE</sequence>
<feature type="transmembrane region" description="Helical" evidence="1">
    <location>
        <begin position="95"/>
        <end position="117"/>
    </location>
</feature>
<keyword evidence="3" id="KW-1185">Reference proteome</keyword>
<evidence type="ECO:0000256" key="1">
    <source>
        <dbReference type="SAM" id="Phobius"/>
    </source>
</evidence>
<feature type="transmembrane region" description="Helical" evidence="1">
    <location>
        <begin position="64"/>
        <end position="83"/>
    </location>
</feature>
<accession>A0ABW4M4T9</accession>
<dbReference type="InterPro" id="IPR006696">
    <property type="entry name" value="DUF423"/>
</dbReference>
<evidence type="ECO:0000313" key="3">
    <source>
        <dbReference type="Proteomes" id="UP001597322"/>
    </source>
</evidence>
<keyword evidence="1" id="KW-0812">Transmembrane</keyword>
<dbReference type="Proteomes" id="UP001597322">
    <property type="component" value="Unassembled WGS sequence"/>
</dbReference>
<feature type="transmembrane region" description="Helical" evidence="1">
    <location>
        <begin position="37"/>
        <end position="57"/>
    </location>
</feature>
<dbReference type="Pfam" id="PF04241">
    <property type="entry name" value="DUF423"/>
    <property type="match status" value="1"/>
</dbReference>
<dbReference type="EMBL" id="JBHUEQ010000023">
    <property type="protein sequence ID" value="MFD1746229.1"/>
    <property type="molecule type" value="Genomic_DNA"/>
</dbReference>
<protein>
    <submittedName>
        <fullName evidence="2">DUF423 domain-containing protein</fullName>
    </submittedName>
</protein>
<organism evidence="2 3">
    <name type="scientific">Rhizobium helianthi</name>
    <dbReference type="NCBI Taxonomy" id="1132695"/>
    <lineage>
        <taxon>Bacteria</taxon>
        <taxon>Pseudomonadati</taxon>
        <taxon>Pseudomonadota</taxon>
        <taxon>Alphaproteobacteria</taxon>
        <taxon>Hyphomicrobiales</taxon>
        <taxon>Rhizobiaceae</taxon>
        <taxon>Rhizobium/Agrobacterium group</taxon>
        <taxon>Rhizobium</taxon>
    </lineage>
</organism>
<comment type="caution">
    <text evidence="2">The sequence shown here is derived from an EMBL/GenBank/DDBJ whole genome shotgun (WGS) entry which is preliminary data.</text>
</comment>
<keyword evidence="1" id="KW-1133">Transmembrane helix</keyword>
<name>A0ABW4M4T9_9HYPH</name>
<reference evidence="3" key="1">
    <citation type="journal article" date="2019" name="Int. J. Syst. Evol. Microbiol.">
        <title>The Global Catalogue of Microorganisms (GCM) 10K type strain sequencing project: providing services to taxonomists for standard genome sequencing and annotation.</title>
        <authorList>
            <consortium name="The Broad Institute Genomics Platform"/>
            <consortium name="The Broad Institute Genome Sequencing Center for Infectious Disease"/>
            <person name="Wu L."/>
            <person name="Ma J."/>
        </authorList>
    </citation>
    <scope>NUCLEOTIDE SEQUENCE [LARGE SCALE GENOMIC DNA]</scope>
    <source>
        <strain evidence="3">CG52</strain>
    </source>
</reference>
<keyword evidence="1" id="KW-0472">Membrane</keyword>
<evidence type="ECO:0000313" key="2">
    <source>
        <dbReference type="EMBL" id="MFD1746229.1"/>
    </source>
</evidence>
<proteinExistence type="predicted"/>